<proteinExistence type="predicted"/>
<evidence type="ECO:0000313" key="3">
    <source>
        <dbReference type="Proteomes" id="UP001221686"/>
    </source>
</evidence>
<dbReference type="RefSeq" id="WP_272086687.1">
    <property type="nucleotide sequence ID" value="NZ_JAQNDL010000001.1"/>
</dbReference>
<gene>
    <name evidence="2" type="ORF">POL25_14965</name>
</gene>
<feature type="compositionally biased region" description="Pro residues" evidence="1">
    <location>
        <begin position="39"/>
        <end position="54"/>
    </location>
</feature>
<feature type="region of interest" description="Disordered" evidence="1">
    <location>
        <begin position="29"/>
        <end position="63"/>
    </location>
</feature>
<sequence length="425" mass="45572">MARRTMLNRTCLLGHVLVYGLACGRPAEQARPSATAPEQPAPSPTKEAPPPEPTPAELAAEEARRAEAAAHRVVFADRISFGYVLLLPGPPGPAPTREELQAIVRRMFAESVGDPEVELLLDLVATPPRADLSALHGPGQAAPQARADEPPLDPEAAARVWATSDLLGLEIDALPAAAVEPKLLADPELTRALEPEERASLPERTQLVMVRALYRNQNAVRGLRLLQALVRAVAADTGALVHDPDTLETFGPAAFAARRLQASLGNVADQVAVVPFVDPRQPEAVRLTTRGMRRFGSVDLELDGLVRDLPALQQATYFLHGLGLVMVRLGEFDRSGFAVEAPEVIGLHYRDCVDAYGGQVALPRCSGCPEEVEIHLVERPAEAHDSPGHVVARVVAPQAISGRSDYDHIAWIRAALDRVLGPPAT</sequence>
<reference evidence="2 3" key="1">
    <citation type="submission" date="2022-11" db="EMBL/GenBank/DDBJ databases">
        <title>Minimal conservation of predation-associated metabolite biosynthetic gene clusters underscores biosynthetic potential of Myxococcota including descriptions for ten novel species: Archangium lansinium sp. nov., Myxococcus landrumus sp. nov., Nannocystis bai.</title>
        <authorList>
            <person name="Ahearne A."/>
            <person name="Stevens C."/>
            <person name="Dowd S."/>
        </authorList>
    </citation>
    <scope>NUCLEOTIDE SEQUENCE [LARGE SCALE GENOMIC DNA]</scope>
    <source>
        <strain evidence="2 3">BB15-2</strain>
    </source>
</reference>
<evidence type="ECO:0000256" key="1">
    <source>
        <dbReference type="SAM" id="MobiDB-lite"/>
    </source>
</evidence>
<protein>
    <recommendedName>
        <fullName evidence="4">Lipoprotein</fullName>
    </recommendedName>
</protein>
<evidence type="ECO:0000313" key="2">
    <source>
        <dbReference type="EMBL" id="MDC0718207.1"/>
    </source>
</evidence>
<evidence type="ECO:0008006" key="4">
    <source>
        <dbReference type="Google" id="ProtNLM"/>
    </source>
</evidence>
<name>A0ABT5DX61_9BACT</name>
<dbReference type="EMBL" id="JAQNDL010000001">
    <property type="protein sequence ID" value="MDC0718207.1"/>
    <property type="molecule type" value="Genomic_DNA"/>
</dbReference>
<keyword evidence="3" id="KW-1185">Reference proteome</keyword>
<comment type="caution">
    <text evidence="2">The sequence shown here is derived from an EMBL/GenBank/DDBJ whole genome shotgun (WGS) entry which is preliminary data.</text>
</comment>
<accession>A0ABT5DX61</accession>
<organism evidence="2 3">
    <name type="scientific">Nannocystis bainbridge</name>
    <dbReference type="NCBI Taxonomy" id="2995303"/>
    <lineage>
        <taxon>Bacteria</taxon>
        <taxon>Pseudomonadati</taxon>
        <taxon>Myxococcota</taxon>
        <taxon>Polyangia</taxon>
        <taxon>Nannocystales</taxon>
        <taxon>Nannocystaceae</taxon>
        <taxon>Nannocystis</taxon>
    </lineage>
</organism>
<dbReference type="Proteomes" id="UP001221686">
    <property type="component" value="Unassembled WGS sequence"/>
</dbReference>